<evidence type="ECO:0000313" key="2">
    <source>
        <dbReference type="Proteomes" id="UP001055879"/>
    </source>
</evidence>
<sequence>MIPTISRSFLSYGPSITPTTTTITITMAATTASLTATMASTTSFLRRQQPTTANKTAALFGLKSSTDNRGVTMMASYKVTLMTPEGKKEFKCPDDVSILNHAMDEVGLDLPYTCLAGSCSSCAGKIIAGKVDQSDGSFLDDDQMEAGWVLTCVAYPTSDVTIETHKEAELMDS</sequence>
<reference evidence="2" key="1">
    <citation type="journal article" date="2022" name="Mol. Ecol. Resour.">
        <title>The genomes of chicory, endive, great burdock and yacon provide insights into Asteraceae palaeo-polyploidization history and plant inulin production.</title>
        <authorList>
            <person name="Fan W."/>
            <person name="Wang S."/>
            <person name="Wang H."/>
            <person name="Wang A."/>
            <person name="Jiang F."/>
            <person name="Liu H."/>
            <person name="Zhao H."/>
            <person name="Xu D."/>
            <person name="Zhang Y."/>
        </authorList>
    </citation>
    <scope>NUCLEOTIDE SEQUENCE [LARGE SCALE GENOMIC DNA]</scope>
    <source>
        <strain evidence="2">cv. Niubang</strain>
    </source>
</reference>
<dbReference type="EMBL" id="CM042053">
    <property type="protein sequence ID" value="KAI3715676.1"/>
    <property type="molecule type" value="Genomic_DNA"/>
</dbReference>
<gene>
    <name evidence="1" type="ORF">L6452_22662</name>
</gene>
<protein>
    <submittedName>
        <fullName evidence="1">Uncharacterized protein</fullName>
    </submittedName>
</protein>
<accession>A0ACB9B1Q3</accession>
<organism evidence="1 2">
    <name type="scientific">Arctium lappa</name>
    <name type="common">Greater burdock</name>
    <name type="synonym">Lappa major</name>
    <dbReference type="NCBI Taxonomy" id="4217"/>
    <lineage>
        <taxon>Eukaryota</taxon>
        <taxon>Viridiplantae</taxon>
        <taxon>Streptophyta</taxon>
        <taxon>Embryophyta</taxon>
        <taxon>Tracheophyta</taxon>
        <taxon>Spermatophyta</taxon>
        <taxon>Magnoliopsida</taxon>
        <taxon>eudicotyledons</taxon>
        <taxon>Gunneridae</taxon>
        <taxon>Pentapetalae</taxon>
        <taxon>asterids</taxon>
        <taxon>campanulids</taxon>
        <taxon>Asterales</taxon>
        <taxon>Asteraceae</taxon>
        <taxon>Carduoideae</taxon>
        <taxon>Cardueae</taxon>
        <taxon>Arctiinae</taxon>
        <taxon>Arctium</taxon>
    </lineage>
</organism>
<evidence type="ECO:0000313" key="1">
    <source>
        <dbReference type="EMBL" id="KAI3715676.1"/>
    </source>
</evidence>
<name>A0ACB9B1Q3_ARCLA</name>
<comment type="caution">
    <text evidence="1">The sequence shown here is derived from an EMBL/GenBank/DDBJ whole genome shotgun (WGS) entry which is preliminary data.</text>
</comment>
<dbReference type="Proteomes" id="UP001055879">
    <property type="component" value="Linkage Group LG07"/>
</dbReference>
<proteinExistence type="predicted"/>
<reference evidence="1 2" key="2">
    <citation type="journal article" date="2022" name="Mol. Ecol. Resour.">
        <title>The genomes of chicory, endive, great burdock and yacon provide insights into Asteraceae paleo-polyploidization history and plant inulin production.</title>
        <authorList>
            <person name="Fan W."/>
            <person name="Wang S."/>
            <person name="Wang H."/>
            <person name="Wang A."/>
            <person name="Jiang F."/>
            <person name="Liu H."/>
            <person name="Zhao H."/>
            <person name="Xu D."/>
            <person name="Zhang Y."/>
        </authorList>
    </citation>
    <scope>NUCLEOTIDE SEQUENCE [LARGE SCALE GENOMIC DNA]</scope>
    <source>
        <strain evidence="2">cv. Niubang</strain>
    </source>
</reference>
<keyword evidence="2" id="KW-1185">Reference proteome</keyword>